<dbReference type="OrthoDB" id="7064230at2"/>
<keyword evidence="4" id="KW-1185">Reference proteome</keyword>
<evidence type="ECO:0000313" key="4">
    <source>
        <dbReference type="Proteomes" id="UP000305881"/>
    </source>
</evidence>
<evidence type="ECO:0000256" key="1">
    <source>
        <dbReference type="SAM" id="SignalP"/>
    </source>
</evidence>
<dbReference type="AlphaFoldDB" id="A0A4P9UV83"/>
<dbReference type="EMBL" id="CP035467">
    <property type="protein sequence ID" value="QCW84341.1"/>
    <property type="molecule type" value="Genomic_DNA"/>
</dbReference>
<evidence type="ECO:0000259" key="2">
    <source>
        <dbReference type="Pfam" id="PF07589"/>
    </source>
</evidence>
<dbReference type="Pfam" id="PF07589">
    <property type="entry name" value="PEP-CTERM"/>
    <property type="match status" value="1"/>
</dbReference>
<evidence type="ECO:0000313" key="3">
    <source>
        <dbReference type="EMBL" id="QCW84341.1"/>
    </source>
</evidence>
<protein>
    <submittedName>
        <fullName evidence="3">PEP-CTERM sorting domain-containing protein</fullName>
    </submittedName>
</protein>
<dbReference type="InterPro" id="IPR013424">
    <property type="entry name" value="Ice-binding_C"/>
</dbReference>
<dbReference type="PROSITE" id="PS51257">
    <property type="entry name" value="PROKAR_LIPOPROTEIN"/>
    <property type="match status" value="1"/>
</dbReference>
<keyword evidence="1" id="KW-0732">Signal</keyword>
<sequence length="220" mass="23987">MRLCEPVLLWICIFLLGVPLNSTAAIIACNANDAMANGFYANACVGDDNIKPKDEQAFVIDNFQDDGDAFSFIGKFNDGEGFESSDSDIGGFTLSVSKLSDPNTGDYFFSYALLAPEDWLGKFVDWTLLVKQANNSVIAYLFSGITLGIDGGFNSRWTNPREKIVNDYSHVSGFIRLAEDRGISTLASTVPEPSLTLLFSIGLLGLGARSQIKRKHLFGM</sequence>
<name>A0A4P9UV83_METBY</name>
<accession>A0A4P9UV83</accession>
<dbReference type="RefSeq" id="WP_017841772.1">
    <property type="nucleotide sequence ID" value="NZ_CP035467.1"/>
</dbReference>
<reference evidence="4" key="1">
    <citation type="journal article" date="2019" name="J. Bacteriol.">
        <title>A Mutagenic Screen Identifies a TonB-Dependent Receptor Required for the Lanthanide Metal Switch in the Type I Methanotroph 'Methylotuvimicrobium buryatense' 5GB1C.</title>
        <authorList>
            <person name="Groom J.D."/>
            <person name="Ford S.M."/>
            <person name="Pesesky M.W."/>
            <person name="Lidstrom M.E."/>
        </authorList>
    </citation>
    <scope>NUCLEOTIDE SEQUENCE [LARGE SCALE GENOMIC DNA]</scope>
    <source>
        <strain evidence="4">5GB1C</strain>
    </source>
</reference>
<feature type="domain" description="Ice-binding protein C-terminal" evidence="2">
    <location>
        <begin position="189"/>
        <end position="209"/>
    </location>
</feature>
<feature type="signal peptide" evidence="1">
    <location>
        <begin position="1"/>
        <end position="24"/>
    </location>
</feature>
<dbReference type="Proteomes" id="UP000305881">
    <property type="component" value="Chromosome"/>
</dbReference>
<proteinExistence type="predicted"/>
<gene>
    <name evidence="3" type="ORF">EQU24_20470</name>
</gene>
<feature type="chain" id="PRO_5021009743" evidence="1">
    <location>
        <begin position="25"/>
        <end position="220"/>
    </location>
</feature>
<organism evidence="3 4">
    <name type="scientific">Methylotuvimicrobium buryatense</name>
    <name type="common">Methylomicrobium buryatense</name>
    <dbReference type="NCBI Taxonomy" id="95641"/>
    <lineage>
        <taxon>Bacteria</taxon>
        <taxon>Pseudomonadati</taxon>
        <taxon>Pseudomonadota</taxon>
        <taxon>Gammaproteobacteria</taxon>
        <taxon>Methylococcales</taxon>
        <taxon>Methylococcaceae</taxon>
        <taxon>Methylotuvimicrobium</taxon>
    </lineage>
</organism>
<dbReference type="KEGG" id="mbur:EQU24_20470"/>